<gene>
    <name evidence="2" type="ORF">CGOC_LOCUS3498</name>
</gene>
<dbReference type="OrthoDB" id="5833026at2759"/>
<keyword evidence="1" id="KW-1133">Transmembrane helix</keyword>
<reference evidence="2 3" key="1">
    <citation type="submission" date="2018-11" db="EMBL/GenBank/DDBJ databases">
        <authorList>
            <consortium name="Pathogen Informatics"/>
        </authorList>
    </citation>
    <scope>NUCLEOTIDE SEQUENCE [LARGE SCALE GENOMIC DNA]</scope>
</reference>
<evidence type="ECO:0000256" key="1">
    <source>
        <dbReference type="SAM" id="Phobius"/>
    </source>
</evidence>
<evidence type="ECO:0000313" key="2">
    <source>
        <dbReference type="EMBL" id="VDK56007.1"/>
    </source>
</evidence>
<evidence type="ECO:0000313" key="3">
    <source>
        <dbReference type="Proteomes" id="UP000271889"/>
    </source>
</evidence>
<keyword evidence="1" id="KW-0812">Transmembrane</keyword>
<name>A0A3P6RAP7_CYLGO</name>
<dbReference type="EMBL" id="UYRV01008845">
    <property type="protein sequence ID" value="VDK56007.1"/>
    <property type="molecule type" value="Genomic_DNA"/>
</dbReference>
<dbReference type="AlphaFoldDB" id="A0A3P6RAP7"/>
<accession>A0A3P6RAP7</accession>
<sequence length="65" mass="7153">MASPPNAIVYDAGAMSMLDMASCGIFLNVACILITVLNLNTWSYWIFSMGTYPEYALRYNATSTC</sequence>
<dbReference type="Proteomes" id="UP000271889">
    <property type="component" value="Unassembled WGS sequence"/>
</dbReference>
<feature type="transmembrane region" description="Helical" evidence="1">
    <location>
        <begin position="25"/>
        <end position="47"/>
    </location>
</feature>
<protein>
    <submittedName>
        <fullName evidence="2">Uncharacterized protein</fullName>
    </submittedName>
</protein>
<keyword evidence="3" id="KW-1185">Reference proteome</keyword>
<keyword evidence="1" id="KW-0472">Membrane</keyword>
<proteinExistence type="predicted"/>
<organism evidence="2 3">
    <name type="scientific">Cylicostephanus goldi</name>
    <name type="common">Nematode worm</name>
    <dbReference type="NCBI Taxonomy" id="71465"/>
    <lineage>
        <taxon>Eukaryota</taxon>
        <taxon>Metazoa</taxon>
        <taxon>Ecdysozoa</taxon>
        <taxon>Nematoda</taxon>
        <taxon>Chromadorea</taxon>
        <taxon>Rhabditida</taxon>
        <taxon>Rhabditina</taxon>
        <taxon>Rhabditomorpha</taxon>
        <taxon>Strongyloidea</taxon>
        <taxon>Strongylidae</taxon>
        <taxon>Cylicostephanus</taxon>
    </lineage>
</organism>